<dbReference type="EMBL" id="GGEC01028600">
    <property type="protein sequence ID" value="MBX09084.1"/>
    <property type="molecule type" value="Transcribed_RNA"/>
</dbReference>
<evidence type="ECO:0000313" key="1">
    <source>
        <dbReference type="EMBL" id="MBX09084.1"/>
    </source>
</evidence>
<sequence>MYRHKHKHRHEVHIGMSDHEEKVKSSIIAFISETQWPSTSPVNVGRHFSI</sequence>
<organism evidence="1">
    <name type="scientific">Rhizophora mucronata</name>
    <name type="common">Asiatic mangrove</name>
    <dbReference type="NCBI Taxonomy" id="61149"/>
    <lineage>
        <taxon>Eukaryota</taxon>
        <taxon>Viridiplantae</taxon>
        <taxon>Streptophyta</taxon>
        <taxon>Embryophyta</taxon>
        <taxon>Tracheophyta</taxon>
        <taxon>Spermatophyta</taxon>
        <taxon>Magnoliopsida</taxon>
        <taxon>eudicotyledons</taxon>
        <taxon>Gunneridae</taxon>
        <taxon>Pentapetalae</taxon>
        <taxon>rosids</taxon>
        <taxon>fabids</taxon>
        <taxon>Malpighiales</taxon>
        <taxon>Rhizophoraceae</taxon>
        <taxon>Rhizophora</taxon>
    </lineage>
</organism>
<reference evidence="1" key="1">
    <citation type="submission" date="2018-02" db="EMBL/GenBank/DDBJ databases">
        <title>Rhizophora mucronata_Transcriptome.</title>
        <authorList>
            <person name="Meera S.P."/>
            <person name="Sreeshan A."/>
            <person name="Augustine A."/>
        </authorList>
    </citation>
    <scope>NUCLEOTIDE SEQUENCE</scope>
    <source>
        <tissue evidence="1">Leaf</tissue>
    </source>
</reference>
<name>A0A2P2KTN6_RHIMU</name>
<protein>
    <submittedName>
        <fullName evidence="1">Uncharacterized protein</fullName>
    </submittedName>
</protein>
<accession>A0A2P2KTN6</accession>
<proteinExistence type="predicted"/>
<dbReference type="AlphaFoldDB" id="A0A2P2KTN6"/>